<name>A0AAD8RG98_LOLMU</name>
<evidence type="ECO:0000256" key="1">
    <source>
        <dbReference type="SAM" id="Coils"/>
    </source>
</evidence>
<evidence type="ECO:0000313" key="4">
    <source>
        <dbReference type="Proteomes" id="UP001231189"/>
    </source>
</evidence>
<organism evidence="3 4">
    <name type="scientific">Lolium multiflorum</name>
    <name type="common">Italian ryegrass</name>
    <name type="synonym">Lolium perenne subsp. multiflorum</name>
    <dbReference type="NCBI Taxonomy" id="4521"/>
    <lineage>
        <taxon>Eukaryota</taxon>
        <taxon>Viridiplantae</taxon>
        <taxon>Streptophyta</taxon>
        <taxon>Embryophyta</taxon>
        <taxon>Tracheophyta</taxon>
        <taxon>Spermatophyta</taxon>
        <taxon>Magnoliopsida</taxon>
        <taxon>Liliopsida</taxon>
        <taxon>Poales</taxon>
        <taxon>Poaceae</taxon>
        <taxon>BOP clade</taxon>
        <taxon>Pooideae</taxon>
        <taxon>Poodae</taxon>
        <taxon>Poeae</taxon>
        <taxon>Poeae Chloroplast Group 2 (Poeae type)</taxon>
        <taxon>Loliodinae</taxon>
        <taxon>Loliinae</taxon>
        <taxon>Lolium</taxon>
    </lineage>
</organism>
<sequence length="493" mass="54100">MSTSNRITKPGYECYQPVVAARQLGLGQVPPHFFLHHLTASRADLPDIITAQRGYTFFDALAIPIPHDLRFSFTTDGFDTWWSIWKTHVFRKALGPLLRELDAEYDIPADQPSTEGTSSGAEETSQGDSSSGNSERFTTQSQTASPAPAPKEKSITEPPAPQAPNRSGSRTKKRCVKRARKNPRPSSSSQEVSNVIIFLIILNAFPSYRSANHFLLQAEETSSGDVEEIQMPSATLDLATPAVAAAQMVNPSQSAEKPIVTASAVPPSLGEGYDLSSLLSFDPESIEPTSSKAGGEPIPSTVRGPLQRLKDLLSAPTETLIEDSEEAKGILEDIQLHLPMTLQVKLWPAVTLPVFKSRVQSARQRIALRHSQLPLKADIAERCRRLNEKKTALDAKTDTSATRAELETLRKELEDLEERVRVTKQLIQDKEALVARSQDEAKSLTADLKTDLAEIRTLSHQLVTGKDEDDQAEIAEADRVRVDAILALGVFLQ</sequence>
<keyword evidence="4" id="KW-1185">Reference proteome</keyword>
<evidence type="ECO:0000256" key="2">
    <source>
        <dbReference type="SAM" id="MobiDB-lite"/>
    </source>
</evidence>
<protein>
    <submittedName>
        <fullName evidence="3">Uncharacterized protein</fullName>
    </submittedName>
</protein>
<feature type="coiled-coil region" evidence="1">
    <location>
        <begin position="399"/>
        <end position="447"/>
    </location>
</feature>
<keyword evidence="1" id="KW-0175">Coiled coil</keyword>
<proteinExistence type="predicted"/>
<accession>A0AAD8RG98</accession>
<feature type="region of interest" description="Disordered" evidence="2">
    <location>
        <begin position="108"/>
        <end position="188"/>
    </location>
</feature>
<feature type="compositionally biased region" description="Basic residues" evidence="2">
    <location>
        <begin position="169"/>
        <end position="183"/>
    </location>
</feature>
<feature type="compositionally biased region" description="Polar residues" evidence="2">
    <location>
        <begin position="111"/>
        <end position="145"/>
    </location>
</feature>
<dbReference type="AlphaFoldDB" id="A0AAD8RG98"/>
<gene>
    <name evidence="3" type="ORF">QYE76_025703</name>
</gene>
<reference evidence="3" key="1">
    <citation type="submission" date="2023-07" db="EMBL/GenBank/DDBJ databases">
        <title>A chromosome-level genome assembly of Lolium multiflorum.</title>
        <authorList>
            <person name="Chen Y."/>
            <person name="Copetti D."/>
            <person name="Kolliker R."/>
            <person name="Studer B."/>
        </authorList>
    </citation>
    <scope>NUCLEOTIDE SEQUENCE</scope>
    <source>
        <strain evidence="3">02402/16</strain>
        <tissue evidence="3">Leaf</tissue>
    </source>
</reference>
<comment type="caution">
    <text evidence="3">The sequence shown here is derived from an EMBL/GenBank/DDBJ whole genome shotgun (WGS) entry which is preliminary data.</text>
</comment>
<evidence type="ECO:0000313" key="3">
    <source>
        <dbReference type="EMBL" id="KAK1620186.1"/>
    </source>
</evidence>
<dbReference type="Proteomes" id="UP001231189">
    <property type="component" value="Unassembled WGS sequence"/>
</dbReference>
<dbReference type="EMBL" id="JAUUTY010000006">
    <property type="protein sequence ID" value="KAK1620186.1"/>
    <property type="molecule type" value="Genomic_DNA"/>
</dbReference>